<evidence type="ECO:0000259" key="1">
    <source>
        <dbReference type="Pfam" id="PF03372"/>
    </source>
</evidence>
<dbReference type="PANTHER" id="PTHR19446">
    <property type="entry name" value="REVERSE TRANSCRIPTASES"/>
    <property type="match status" value="1"/>
</dbReference>
<dbReference type="Gene3D" id="3.60.10.10">
    <property type="entry name" value="Endonuclease/exonuclease/phosphatase"/>
    <property type="match status" value="1"/>
</dbReference>
<dbReference type="GO" id="GO:0003824">
    <property type="term" value="F:catalytic activity"/>
    <property type="evidence" value="ECO:0007669"/>
    <property type="project" value="InterPro"/>
</dbReference>
<dbReference type="InterPro" id="IPR036691">
    <property type="entry name" value="Endo/exonu/phosph_ase_sf"/>
</dbReference>
<feature type="domain" description="Endonuclease/exonuclease/phosphatase" evidence="1">
    <location>
        <begin position="21"/>
        <end position="222"/>
    </location>
</feature>
<name>A0A8S4EKM5_PLUXY</name>
<dbReference type="EMBL" id="CAJHNJ030000018">
    <property type="protein sequence ID" value="CAG9116432.1"/>
    <property type="molecule type" value="Genomic_DNA"/>
</dbReference>
<dbReference type="CDD" id="cd09076">
    <property type="entry name" value="L1-EN"/>
    <property type="match status" value="1"/>
</dbReference>
<reference evidence="2" key="1">
    <citation type="submission" date="2020-11" db="EMBL/GenBank/DDBJ databases">
        <authorList>
            <person name="Whiteford S."/>
        </authorList>
    </citation>
    <scope>NUCLEOTIDE SEQUENCE</scope>
</reference>
<gene>
    <name evidence="2" type="ORF">PLXY2_LOCUS6050</name>
</gene>
<dbReference type="Proteomes" id="UP000653454">
    <property type="component" value="Unassembled WGS sequence"/>
</dbReference>
<organism evidence="2 3">
    <name type="scientific">Plutella xylostella</name>
    <name type="common">Diamondback moth</name>
    <name type="synonym">Plutella maculipennis</name>
    <dbReference type="NCBI Taxonomy" id="51655"/>
    <lineage>
        <taxon>Eukaryota</taxon>
        <taxon>Metazoa</taxon>
        <taxon>Ecdysozoa</taxon>
        <taxon>Arthropoda</taxon>
        <taxon>Hexapoda</taxon>
        <taxon>Insecta</taxon>
        <taxon>Pterygota</taxon>
        <taxon>Neoptera</taxon>
        <taxon>Endopterygota</taxon>
        <taxon>Lepidoptera</taxon>
        <taxon>Glossata</taxon>
        <taxon>Ditrysia</taxon>
        <taxon>Yponomeutoidea</taxon>
        <taxon>Plutellidae</taxon>
        <taxon>Plutella</taxon>
    </lineage>
</organism>
<proteinExistence type="predicted"/>
<accession>A0A8S4EKM5</accession>
<dbReference type="InterPro" id="IPR005135">
    <property type="entry name" value="Endo/exonuclease/phosphatase"/>
</dbReference>
<evidence type="ECO:0000313" key="3">
    <source>
        <dbReference type="Proteomes" id="UP000653454"/>
    </source>
</evidence>
<dbReference type="Pfam" id="PF03372">
    <property type="entry name" value="Exo_endo_phos"/>
    <property type="match status" value="1"/>
</dbReference>
<dbReference type="AlphaFoldDB" id="A0A8S4EKM5"/>
<dbReference type="SUPFAM" id="SSF56219">
    <property type="entry name" value="DNase I-like"/>
    <property type="match status" value="1"/>
</dbReference>
<keyword evidence="3" id="KW-1185">Reference proteome</keyword>
<protein>
    <submittedName>
        <fullName evidence="2">(diamondback moth) hypothetical protein</fullName>
    </submittedName>
</protein>
<evidence type="ECO:0000313" key="2">
    <source>
        <dbReference type="EMBL" id="CAG9116432.1"/>
    </source>
</evidence>
<comment type="caution">
    <text evidence="2">The sequence shown here is derived from an EMBL/GenBank/DDBJ whole genome shotgun (WGS) entry which is preliminary data.</text>
</comment>
<sequence length="629" mass="71613">MIPGQDPTPDNIPEIRKTAIIDRELLRLRVDIAGLQETRLSDEGSLREENYTFFWKGRHESQRRDYGVGFAVHNKLLACMEPPAYTSERLMSMRLITSTGPVTLVSAYAPTLASKSDVIDSFYDELRLLMESIRSSDKIIVLGDFNARIGSNSTDWSDCIGAHGIGNMNDNGQRLLEFCTSHGLCVTNTFFQNKVAHKVSWRHPRWGHWHQIDFVLYRRRDLRDIHNTRTYHSAICDTDHSLVLSKMKLLPQKIYSARPRRKLRAPLDITGLSDVATRSQFSAVVQGKLSVETLQGSQSLESAWTNFRDTVMKTAEETLGRKVRKQTDWFAEYEQVLHPLIEEKRSAYTDYLNNPSDAHCEIRYKSAKANLQRISRECANSYWTKLCMKIQQCHDVGNYRGMYQNIKVAIGPTIRKRAAIKDLNGEPITDKNQQLERWAQHYTDLYAEPISISASALESLEVFPVALDLDEKPSFEELHKAILGLKLGKSVGRDEIPAELLRTGYVSSLLFVLILRCWDEKAIPKDMRDANIVTLYKGKGDRGDCNNYRGISLLSIAGKAFAKVVLKRLESLADRVYPETQCGFRAGRSTTDMIFTLRQHSLTYRRPLIRSVAKGSTVYLNTLAVHLLS</sequence>